<dbReference type="PROSITE" id="PS51197">
    <property type="entry name" value="HTH_RRF2_2"/>
    <property type="match status" value="1"/>
</dbReference>
<dbReference type="GO" id="GO:0003700">
    <property type="term" value="F:DNA-binding transcription factor activity"/>
    <property type="evidence" value="ECO:0007669"/>
    <property type="project" value="TreeGrafter"/>
</dbReference>
<organism evidence="1 2">
    <name type="scientific">Sphingomonas endophytica</name>
    <dbReference type="NCBI Taxonomy" id="869719"/>
    <lineage>
        <taxon>Bacteria</taxon>
        <taxon>Pseudomonadati</taxon>
        <taxon>Pseudomonadota</taxon>
        <taxon>Alphaproteobacteria</taxon>
        <taxon>Sphingomonadales</taxon>
        <taxon>Sphingomonadaceae</taxon>
        <taxon>Sphingomonas</taxon>
    </lineage>
</organism>
<gene>
    <name evidence="1" type="ORF">NS334_04475</name>
</gene>
<dbReference type="Proteomes" id="UP000074310">
    <property type="component" value="Unassembled WGS sequence"/>
</dbReference>
<evidence type="ECO:0008006" key="3">
    <source>
        <dbReference type="Google" id="ProtNLM"/>
    </source>
</evidence>
<sequence length="150" mass="16106">MPTSTRFVLSLHMLALVANKGGAPLRSDDIASSVNTNPAFVRAIFSRLAAAGLTTSQLGHRGGALLAREPRAITLLDVFRAVEDRDLFPFPRARAGAAANRIDRHMTTTLERVLAPVGNALEQALQQVSLDDVLDDIVTREQVGALVSDH</sequence>
<comment type="caution">
    <text evidence="1">The sequence shown here is derived from an EMBL/GenBank/DDBJ whole genome shotgun (WGS) entry which is preliminary data.</text>
</comment>
<dbReference type="AlphaFoldDB" id="A0A147I6Q8"/>
<evidence type="ECO:0000313" key="2">
    <source>
        <dbReference type="Proteomes" id="UP000074310"/>
    </source>
</evidence>
<dbReference type="PANTHER" id="PTHR33221">
    <property type="entry name" value="WINGED HELIX-TURN-HELIX TRANSCRIPTIONAL REGULATOR, RRF2 FAMILY"/>
    <property type="match status" value="1"/>
</dbReference>
<name>A0A147I6Q8_9SPHN</name>
<dbReference type="InterPro" id="IPR036390">
    <property type="entry name" value="WH_DNA-bd_sf"/>
</dbReference>
<evidence type="ECO:0000313" key="1">
    <source>
        <dbReference type="EMBL" id="KTT74648.1"/>
    </source>
</evidence>
<dbReference type="OrthoDB" id="9800506at2"/>
<dbReference type="PANTHER" id="PTHR33221:SF15">
    <property type="entry name" value="HTH-TYPE TRANSCRIPTIONAL REGULATOR YWGB-RELATED"/>
    <property type="match status" value="1"/>
</dbReference>
<dbReference type="PATRIC" id="fig|869719.3.peg.274"/>
<dbReference type="GO" id="GO:0005829">
    <property type="term" value="C:cytosol"/>
    <property type="evidence" value="ECO:0007669"/>
    <property type="project" value="TreeGrafter"/>
</dbReference>
<accession>A0A147I6Q8</accession>
<protein>
    <recommendedName>
        <fullName evidence="3">Rrf2 family transcriptional regulator</fullName>
    </recommendedName>
</protein>
<reference evidence="1 2" key="1">
    <citation type="journal article" date="2016" name="Front. Microbiol.">
        <title>Genomic Resource of Rice Seed Associated Bacteria.</title>
        <authorList>
            <person name="Midha S."/>
            <person name="Bansal K."/>
            <person name="Sharma S."/>
            <person name="Kumar N."/>
            <person name="Patil P.P."/>
            <person name="Chaudhry V."/>
            <person name="Patil P.B."/>
        </authorList>
    </citation>
    <scope>NUCLEOTIDE SEQUENCE [LARGE SCALE GENOMIC DNA]</scope>
    <source>
        <strain evidence="1 2">NS334</strain>
    </source>
</reference>
<dbReference type="Gene3D" id="1.10.10.10">
    <property type="entry name" value="Winged helix-like DNA-binding domain superfamily/Winged helix DNA-binding domain"/>
    <property type="match status" value="1"/>
</dbReference>
<proteinExistence type="predicted"/>
<dbReference type="InterPro" id="IPR000944">
    <property type="entry name" value="Tscrpt_reg_Rrf2"/>
</dbReference>
<dbReference type="SUPFAM" id="SSF46785">
    <property type="entry name" value="Winged helix' DNA-binding domain"/>
    <property type="match status" value="1"/>
</dbReference>
<dbReference type="Pfam" id="PF02082">
    <property type="entry name" value="Rrf2"/>
    <property type="match status" value="1"/>
</dbReference>
<keyword evidence="2" id="KW-1185">Reference proteome</keyword>
<dbReference type="RefSeq" id="WP_058754779.1">
    <property type="nucleotide sequence ID" value="NZ_LDTB01000010.1"/>
</dbReference>
<dbReference type="InterPro" id="IPR036388">
    <property type="entry name" value="WH-like_DNA-bd_sf"/>
</dbReference>
<dbReference type="EMBL" id="LDTB01000010">
    <property type="protein sequence ID" value="KTT74648.1"/>
    <property type="molecule type" value="Genomic_DNA"/>
</dbReference>